<dbReference type="OrthoDB" id="482771at2"/>
<protein>
    <submittedName>
        <fullName evidence="1">Uncharacterized protein</fullName>
    </submittedName>
</protein>
<gene>
    <name evidence="1" type="ORF">C823_00008</name>
</gene>
<dbReference type="HOGENOM" id="CLU_043797_0_0_9"/>
<proteinExistence type="predicted"/>
<dbReference type="AlphaFoldDB" id="N2BMJ0"/>
<dbReference type="EMBL" id="AQFT01000001">
    <property type="protein sequence ID" value="EMZ39675.1"/>
    <property type="molecule type" value="Genomic_DNA"/>
</dbReference>
<evidence type="ECO:0000313" key="2">
    <source>
        <dbReference type="Proteomes" id="UP000012589"/>
    </source>
</evidence>
<organism evidence="1 2">
    <name type="scientific">Eubacterium plexicaudatum ASF492</name>
    <dbReference type="NCBI Taxonomy" id="1235802"/>
    <lineage>
        <taxon>Bacteria</taxon>
        <taxon>Bacillati</taxon>
        <taxon>Bacillota</taxon>
        <taxon>Clostridia</taxon>
        <taxon>Eubacteriales</taxon>
        <taxon>Eubacteriaceae</taxon>
        <taxon>Eubacterium</taxon>
    </lineage>
</organism>
<name>N2BMJ0_9FIRM</name>
<dbReference type="PATRIC" id="fig|1235802.3.peg.8"/>
<reference evidence="1 2" key="1">
    <citation type="journal article" date="2014" name="Genome Announc.">
        <title>Draft genome sequences of the altered schaedler flora, a defined bacterial community from gnotobiotic mice.</title>
        <authorList>
            <person name="Wannemuehler M.J."/>
            <person name="Overstreet A.M."/>
            <person name="Ward D.V."/>
            <person name="Phillips G.J."/>
        </authorList>
    </citation>
    <scope>NUCLEOTIDE SEQUENCE [LARGE SCALE GENOMIC DNA]</scope>
    <source>
        <strain evidence="1 2">ASF492</strain>
    </source>
</reference>
<dbReference type="eggNOG" id="COG1337">
    <property type="taxonomic scope" value="Bacteria"/>
</dbReference>
<dbReference type="Proteomes" id="UP000012589">
    <property type="component" value="Unassembled WGS sequence"/>
</dbReference>
<sequence>MSDYLKIVMRNVEPVRVSDAATSQSGQTMTFRYLPGTAIRGLVINALAAEPDFEQMKKILFSSRIRYLNAFPTDHDQALLPSPKGFYEDKTDVKGKKEIRNVIADRDSCEGYKRAALGRFCRINGDCVDYYQIETGSDLKIKINLKAGEKQNVFRNEYIAAGYVFTGYIAVEEESLKERIRSVFDRQVILGSGRSAGLGKCEILECTYTDRLPYEEVLVKEEQPSSCYMMLLSNTAMRGANGEICGLDPEKLGAQLGVKNLRIESCSASTVIVKGYSRVWKGPVPSVTMYEQGSVFLLRYDGTLTKERMYAVCDQGIGIRVNEGFGRVLFLEHYDKIRYKQAVPDCRSIVQVVDAPKITGDDETLKIAAKGFYRRRLQQALNRYVVDHPIKTEKISDSQLGTLESFAAAYKYDPQKAKCMIFDFLDYAGEKEQKNRVQKEKNSMRELKAYVSHIFGTDPEELLCVRTKHAHTVMGIPKQEIFSADDADRIRLELIIRMIRYRNKEEER</sequence>
<keyword evidence="2" id="KW-1185">Reference proteome</keyword>
<evidence type="ECO:0000313" key="1">
    <source>
        <dbReference type="EMBL" id="EMZ39675.1"/>
    </source>
</evidence>
<comment type="caution">
    <text evidence="1">The sequence shown here is derived from an EMBL/GenBank/DDBJ whole genome shotgun (WGS) entry which is preliminary data.</text>
</comment>
<dbReference type="STRING" id="1235802.C823_00008"/>
<accession>N2BMJ0</accession>